<evidence type="ECO:0008006" key="3">
    <source>
        <dbReference type="Google" id="ProtNLM"/>
    </source>
</evidence>
<organism evidence="1 2">
    <name type="scientific">Amniculicola lignicola CBS 123094</name>
    <dbReference type="NCBI Taxonomy" id="1392246"/>
    <lineage>
        <taxon>Eukaryota</taxon>
        <taxon>Fungi</taxon>
        <taxon>Dikarya</taxon>
        <taxon>Ascomycota</taxon>
        <taxon>Pezizomycotina</taxon>
        <taxon>Dothideomycetes</taxon>
        <taxon>Pleosporomycetidae</taxon>
        <taxon>Pleosporales</taxon>
        <taxon>Amniculicolaceae</taxon>
        <taxon>Amniculicola</taxon>
    </lineage>
</organism>
<dbReference type="InterPro" id="IPR029058">
    <property type="entry name" value="AB_hydrolase_fold"/>
</dbReference>
<evidence type="ECO:0000313" key="1">
    <source>
        <dbReference type="EMBL" id="KAF1994442.1"/>
    </source>
</evidence>
<gene>
    <name evidence="1" type="ORF">P154DRAFT_585793</name>
</gene>
<proteinExistence type="predicted"/>
<name>A0A6A5VXH6_9PLEO</name>
<dbReference type="SUPFAM" id="SSF53474">
    <property type="entry name" value="alpha/beta-Hydrolases"/>
    <property type="match status" value="1"/>
</dbReference>
<sequence>MGDEGFCTFDLFIWELENLVDHLKLRSRGFYILGQSWGGVLAGASASRQLVGLKKVMIASGPADIPLYVSKVCKNCLRNYWRM</sequence>
<dbReference type="Proteomes" id="UP000799779">
    <property type="component" value="Unassembled WGS sequence"/>
</dbReference>
<reference evidence="1" key="1">
    <citation type="journal article" date="2020" name="Stud. Mycol.">
        <title>101 Dothideomycetes genomes: a test case for predicting lifestyles and emergence of pathogens.</title>
        <authorList>
            <person name="Haridas S."/>
            <person name="Albert R."/>
            <person name="Binder M."/>
            <person name="Bloem J."/>
            <person name="Labutti K."/>
            <person name="Salamov A."/>
            <person name="Andreopoulos B."/>
            <person name="Baker S."/>
            <person name="Barry K."/>
            <person name="Bills G."/>
            <person name="Bluhm B."/>
            <person name="Cannon C."/>
            <person name="Castanera R."/>
            <person name="Culley D."/>
            <person name="Daum C."/>
            <person name="Ezra D."/>
            <person name="Gonzalez J."/>
            <person name="Henrissat B."/>
            <person name="Kuo A."/>
            <person name="Liang C."/>
            <person name="Lipzen A."/>
            <person name="Lutzoni F."/>
            <person name="Magnuson J."/>
            <person name="Mondo S."/>
            <person name="Nolan M."/>
            <person name="Ohm R."/>
            <person name="Pangilinan J."/>
            <person name="Park H.-J."/>
            <person name="Ramirez L."/>
            <person name="Alfaro M."/>
            <person name="Sun H."/>
            <person name="Tritt A."/>
            <person name="Yoshinaga Y."/>
            <person name="Zwiers L.-H."/>
            <person name="Turgeon B."/>
            <person name="Goodwin S."/>
            <person name="Spatafora J."/>
            <person name="Crous P."/>
            <person name="Grigoriev I."/>
        </authorList>
    </citation>
    <scope>NUCLEOTIDE SEQUENCE</scope>
    <source>
        <strain evidence="1">CBS 123094</strain>
    </source>
</reference>
<keyword evidence="2" id="KW-1185">Reference proteome</keyword>
<dbReference type="OrthoDB" id="190201at2759"/>
<dbReference type="AlphaFoldDB" id="A0A6A5VXH6"/>
<accession>A0A6A5VXH6</accession>
<dbReference type="Gene3D" id="3.40.50.1820">
    <property type="entry name" value="alpha/beta hydrolase"/>
    <property type="match status" value="1"/>
</dbReference>
<evidence type="ECO:0000313" key="2">
    <source>
        <dbReference type="Proteomes" id="UP000799779"/>
    </source>
</evidence>
<protein>
    <recommendedName>
        <fullName evidence="3">AB hydrolase-1 domain-containing protein</fullName>
    </recommendedName>
</protein>
<dbReference type="EMBL" id="ML977660">
    <property type="protein sequence ID" value="KAF1994442.1"/>
    <property type="molecule type" value="Genomic_DNA"/>
</dbReference>